<keyword evidence="5" id="KW-0378">Hydrolase</keyword>
<keyword evidence="9" id="KW-0472">Membrane</keyword>
<dbReference type="Proteomes" id="UP001283361">
    <property type="component" value="Unassembled WGS sequence"/>
</dbReference>
<dbReference type="InterPro" id="IPR000718">
    <property type="entry name" value="Peptidase_M13"/>
</dbReference>
<comment type="caution">
    <text evidence="12">The sequence shown here is derived from an EMBL/GenBank/DDBJ whole genome shotgun (WGS) entry which is preliminary data.</text>
</comment>
<keyword evidence="6" id="KW-0862">Zinc</keyword>
<dbReference type="SUPFAM" id="SSF55486">
    <property type="entry name" value="Metalloproteases ('zincins'), catalytic domain"/>
    <property type="match status" value="1"/>
</dbReference>
<comment type="similarity">
    <text evidence="2">Belongs to the peptidase M13 family.</text>
</comment>
<protein>
    <recommendedName>
        <fullName evidence="14">Neprilysin</fullName>
    </recommendedName>
</protein>
<name>A0AAE0Y9E7_9GAST</name>
<dbReference type="Pfam" id="PF01431">
    <property type="entry name" value="Peptidase_M13"/>
    <property type="match status" value="1"/>
</dbReference>
<reference evidence="12" key="1">
    <citation type="journal article" date="2023" name="G3 (Bethesda)">
        <title>A reference genome for the long-term kleptoplast-retaining sea slug Elysia crispata morphotype clarki.</title>
        <authorList>
            <person name="Eastman K.E."/>
            <person name="Pendleton A.L."/>
            <person name="Shaikh M.A."/>
            <person name="Suttiyut T."/>
            <person name="Ogas R."/>
            <person name="Tomko P."/>
            <person name="Gavelis G."/>
            <person name="Widhalm J.R."/>
            <person name="Wisecaver J.H."/>
        </authorList>
    </citation>
    <scope>NUCLEOTIDE SEQUENCE</scope>
    <source>
        <strain evidence="12">ECLA1</strain>
    </source>
</reference>
<feature type="region of interest" description="Disordered" evidence="8">
    <location>
        <begin position="1"/>
        <end position="28"/>
    </location>
</feature>
<dbReference type="PRINTS" id="PR00786">
    <property type="entry name" value="NEPRILYSIN"/>
</dbReference>
<sequence length="745" mass="85786">MTEILQFTMNGHKSSDYPEPINSGEQKPSSSRRAWVFVLTSVLLLSTAVFFSMFVLYYFKYQNREMNNECTTLDCVQTASMLVKKMDLSVDPCEDFDRFACGNFYRTIYLRDDQTSLHALTTLMEDTSYILKSILHEENKEGDYNYKINMKNLYKSCMDEDGIEEIGVKPYLDTPQAKEWPTLIGQNWPQEATFDLNDVVTRYMRIGIEPIFAYQITPDPMNSSLNILEIIEPGTGLSREYLVKPRNSTVILAYEKYLIETAKVFGANASVAAEDVKALVDLQVEIAKIKATSEDKKVLSNMYNPTTLGQLGRNFSYIDMPRGIRAAFDMVNITVDDDQAVNLAFPTFYVKLEEILKKADKRVLMNKLGFAHALRHTTGLTKRLRKIQLELLKVIMGISELSERWEICQGQVESVFSLALSKDYTLRRFSEESKEYVNEMVDNLEDAFRDQLRDADWMSHKTRQEAYAKLEKMTRKIGYPDKKYDYEDLEEKYKNYTMLADNNYENMNTVFWSSHLQLLKSLRKPVDKDKWKMAPHDTNAYYSVSDNEVVFLAGVLQPPLFSKFYPDYLNYGAIGYMIGHEITHGFDDEGRQFDQDGTFRDWWQKEDMVRYLDNCECFVQQYGNFRDHTVGMNVSGINTLSENVADNGGLEASYNAYKKLVKEKGEGPRLPGLGLTDDQLFFLGYAQIHCEKATKESILLDLQFDVHSPGRFRTIGVVQNSPDFAKAYNCPVGSPMNPENKCSVW</sequence>
<dbReference type="EMBL" id="JAWDGP010006658">
    <property type="protein sequence ID" value="KAK3737340.1"/>
    <property type="molecule type" value="Genomic_DNA"/>
</dbReference>
<keyword evidence="3" id="KW-0645">Protease</keyword>
<dbReference type="Pfam" id="PF05649">
    <property type="entry name" value="Peptidase_M13_N"/>
    <property type="match status" value="1"/>
</dbReference>
<evidence type="ECO:0000256" key="5">
    <source>
        <dbReference type="ARBA" id="ARBA00022801"/>
    </source>
</evidence>
<gene>
    <name evidence="12" type="ORF">RRG08_067404</name>
</gene>
<feature type="transmembrane region" description="Helical" evidence="9">
    <location>
        <begin position="34"/>
        <end position="59"/>
    </location>
</feature>
<evidence type="ECO:0000313" key="12">
    <source>
        <dbReference type="EMBL" id="KAK3737340.1"/>
    </source>
</evidence>
<feature type="domain" description="Peptidase M13 N-terminal" evidence="11">
    <location>
        <begin position="92"/>
        <end position="480"/>
    </location>
</feature>
<evidence type="ECO:0000256" key="8">
    <source>
        <dbReference type="SAM" id="MobiDB-lite"/>
    </source>
</evidence>
<dbReference type="AlphaFoldDB" id="A0AAE0Y9E7"/>
<organism evidence="12 13">
    <name type="scientific">Elysia crispata</name>
    <name type="common">lettuce slug</name>
    <dbReference type="NCBI Taxonomy" id="231223"/>
    <lineage>
        <taxon>Eukaryota</taxon>
        <taxon>Metazoa</taxon>
        <taxon>Spiralia</taxon>
        <taxon>Lophotrochozoa</taxon>
        <taxon>Mollusca</taxon>
        <taxon>Gastropoda</taxon>
        <taxon>Heterobranchia</taxon>
        <taxon>Euthyneura</taxon>
        <taxon>Panpulmonata</taxon>
        <taxon>Sacoglossa</taxon>
        <taxon>Placobranchoidea</taxon>
        <taxon>Plakobranchidae</taxon>
        <taxon>Elysia</taxon>
    </lineage>
</organism>
<dbReference type="GO" id="GO:0016485">
    <property type="term" value="P:protein processing"/>
    <property type="evidence" value="ECO:0007669"/>
    <property type="project" value="TreeGrafter"/>
</dbReference>
<keyword evidence="13" id="KW-1185">Reference proteome</keyword>
<evidence type="ECO:0000256" key="1">
    <source>
        <dbReference type="ARBA" id="ARBA00001947"/>
    </source>
</evidence>
<dbReference type="CDD" id="cd08662">
    <property type="entry name" value="M13"/>
    <property type="match status" value="1"/>
</dbReference>
<comment type="cofactor">
    <cofactor evidence="1">
        <name>Zn(2+)</name>
        <dbReference type="ChEBI" id="CHEBI:29105"/>
    </cofactor>
</comment>
<evidence type="ECO:0000313" key="13">
    <source>
        <dbReference type="Proteomes" id="UP001283361"/>
    </source>
</evidence>
<dbReference type="InterPro" id="IPR008753">
    <property type="entry name" value="Peptidase_M13_N"/>
</dbReference>
<evidence type="ECO:0000259" key="10">
    <source>
        <dbReference type="Pfam" id="PF01431"/>
    </source>
</evidence>
<dbReference type="InterPro" id="IPR024079">
    <property type="entry name" value="MetalloPept_cat_dom_sf"/>
</dbReference>
<evidence type="ECO:0000256" key="6">
    <source>
        <dbReference type="ARBA" id="ARBA00022833"/>
    </source>
</evidence>
<feature type="compositionally biased region" description="Polar residues" evidence="8">
    <location>
        <begin position="1"/>
        <end position="12"/>
    </location>
</feature>
<evidence type="ECO:0000256" key="2">
    <source>
        <dbReference type="ARBA" id="ARBA00007357"/>
    </source>
</evidence>
<evidence type="ECO:0000256" key="9">
    <source>
        <dbReference type="SAM" id="Phobius"/>
    </source>
</evidence>
<evidence type="ECO:0000256" key="7">
    <source>
        <dbReference type="ARBA" id="ARBA00023049"/>
    </source>
</evidence>
<dbReference type="InterPro" id="IPR018497">
    <property type="entry name" value="Peptidase_M13_C"/>
</dbReference>
<dbReference type="GO" id="GO:0005886">
    <property type="term" value="C:plasma membrane"/>
    <property type="evidence" value="ECO:0007669"/>
    <property type="project" value="TreeGrafter"/>
</dbReference>
<dbReference type="InterPro" id="IPR042089">
    <property type="entry name" value="Peptidase_M13_dom_2"/>
</dbReference>
<evidence type="ECO:0000256" key="4">
    <source>
        <dbReference type="ARBA" id="ARBA00022723"/>
    </source>
</evidence>
<keyword evidence="7" id="KW-0482">Metalloprotease</keyword>
<dbReference type="Gene3D" id="3.40.390.10">
    <property type="entry name" value="Collagenase (Catalytic Domain)"/>
    <property type="match status" value="1"/>
</dbReference>
<keyword evidence="4" id="KW-0479">Metal-binding</keyword>
<proteinExistence type="inferred from homology"/>
<dbReference type="PANTHER" id="PTHR11733">
    <property type="entry name" value="ZINC METALLOPROTEASE FAMILY M13 NEPRILYSIN-RELATED"/>
    <property type="match status" value="1"/>
</dbReference>
<dbReference type="Gene3D" id="1.10.1380.10">
    <property type="entry name" value="Neutral endopeptidase , domain2"/>
    <property type="match status" value="1"/>
</dbReference>
<keyword evidence="9" id="KW-0812">Transmembrane</keyword>
<dbReference type="PROSITE" id="PS51885">
    <property type="entry name" value="NEPRILYSIN"/>
    <property type="match status" value="1"/>
</dbReference>
<feature type="domain" description="Peptidase M13 C-terminal" evidence="10">
    <location>
        <begin position="539"/>
        <end position="744"/>
    </location>
</feature>
<dbReference type="PANTHER" id="PTHR11733:SF167">
    <property type="entry name" value="FI17812P1-RELATED"/>
    <property type="match status" value="1"/>
</dbReference>
<evidence type="ECO:0000256" key="3">
    <source>
        <dbReference type="ARBA" id="ARBA00022670"/>
    </source>
</evidence>
<evidence type="ECO:0000259" key="11">
    <source>
        <dbReference type="Pfam" id="PF05649"/>
    </source>
</evidence>
<dbReference type="GO" id="GO:0004222">
    <property type="term" value="F:metalloendopeptidase activity"/>
    <property type="evidence" value="ECO:0007669"/>
    <property type="project" value="InterPro"/>
</dbReference>
<dbReference type="GO" id="GO:0046872">
    <property type="term" value="F:metal ion binding"/>
    <property type="evidence" value="ECO:0007669"/>
    <property type="project" value="UniProtKB-KW"/>
</dbReference>
<keyword evidence="9" id="KW-1133">Transmembrane helix</keyword>
<evidence type="ECO:0008006" key="14">
    <source>
        <dbReference type="Google" id="ProtNLM"/>
    </source>
</evidence>
<accession>A0AAE0Y9E7</accession>